<dbReference type="EMBL" id="JASOIH010000712">
    <property type="protein sequence ID" value="MDK6900918.1"/>
    <property type="molecule type" value="Genomic_DNA"/>
</dbReference>
<evidence type="ECO:0000313" key="2">
    <source>
        <dbReference type="Proteomes" id="UP001230629"/>
    </source>
</evidence>
<comment type="caution">
    <text evidence="1">The sequence shown here is derived from an EMBL/GenBank/DDBJ whole genome shotgun (WGS) entry which is preliminary data.</text>
</comment>
<proteinExistence type="predicted"/>
<evidence type="ECO:0000313" key="1">
    <source>
        <dbReference type="EMBL" id="MDK6900918.1"/>
    </source>
</evidence>
<gene>
    <name evidence="1" type="ORF">QP229_13265</name>
</gene>
<sequence>QEGIRRAGVIRIVFVIHQLNLNAPEHYLETWNPSILDAISKRESPARKDRTVCHNRPMKAKTESVLRSKRDFKNIL</sequence>
<dbReference type="RefSeq" id="WP_285312450.1">
    <property type="nucleotide sequence ID" value="NZ_JASOIH010000712.1"/>
</dbReference>
<dbReference type="Proteomes" id="UP001230629">
    <property type="component" value="Unassembled WGS sequence"/>
</dbReference>
<reference evidence="1" key="1">
    <citation type="submission" date="2023-05" db="EMBL/GenBank/DDBJ databases">
        <title>Cataloging the Phylogenetic Diversity of Human Bladder Bacteria.</title>
        <authorList>
            <person name="Du J."/>
        </authorList>
    </citation>
    <scope>NUCLEOTIDE SEQUENCE</scope>
    <source>
        <strain evidence="1">UMB8703</strain>
    </source>
</reference>
<feature type="non-terminal residue" evidence="1">
    <location>
        <position position="76"/>
    </location>
</feature>
<name>A0AAW6XXS9_STRAG</name>
<dbReference type="AlphaFoldDB" id="A0AAW6XXS9"/>
<accession>A0AAW6XXS9</accession>
<protein>
    <submittedName>
        <fullName evidence="1">Uncharacterized protein</fullName>
    </submittedName>
</protein>
<organism evidence="1 2">
    <name type="scientific">Streptococcus agalactiae</name>
    <dbReference type="NCBI Taxonomy" id="1311"/>
    <lineage>
        <taxon>Bacteria</taxon>
        <taxon>Bacillati</taxon>
        <taxon>Bacillota</taxon>
        <taxon>Bacilli</taxon>
        <taxon>Lactobacillales</taxon>
        <taxon>Streptococcaceae</taxon>
        <taxon>Streptococcus</taxon>
    </lineage>
</organism>
<feature type="non-terminal residue" evidence="1">
    <location>
        <position position="1"/>
    </location>
</feature>